<dbReference type="PANTHER" id="PTHR41287:SF1">
    <property type="entry name" value="PROTEIN YMFN"/>
    <property type="match status" value="1"/>
</dbReference>
<dbReference type="AlphaFoldDB" id="A0A1D9LNC4"/>
<dbReference type="InterPro" id="IPR046462">
    <property type="entry name" value="TerL_nuclease"/>
</dbReference>
<dbReference type="PANTHER" id="PTHR41287">
    <property type="match status" value="1"/>
</dbReference>
<dbReference type="STRING" id="1108595.BKX93_04895"/>
<accession>A0A1D9LNC4</accession>
<evidence type="ECO:0000259" key="2">
    <source>
        <dbReference type="Pfam" id="PF20441"/>
    </source>
</evidence>
<dbReference type="Pfam" id="PF20441">
    <property type="entry name" value="TerL_nuclease"/>
    <property type="match status" value="1"/>
</dbReference>
<dbReference type="InterPro" id="IPR046461">
    <property type="entry name" value="TerL_ATPase"/>
</dbReference>
<dbReference type="GO" id="GO:0004519">
    <property type="term" value="F:endonuclease activity"/>
    <property type="evidence" value="ECO:0007669"/>
    <property type="project" value="InterPro"/>
</dbReference>
<dbReference type="InterPro" id="IPR005021">
    <property type="entry name" value="Terminase_largesu-like"/>
</dbReference>
<dbReference type="InterPro" id="IPR027417">
    <property type="entry name" value="P-loop_NTPase"/>
</dbReference>
<dbReference type="Proteomes" id="UP000178776">
    <property type="component" value="Chromosome"/>
</dbReference>
<dbReference type="Pfam" id="PF03354">
    <property type="entry name" value="TerL_ATPase"/>
    <property type="match status" value="1"/>
</dbReference>
<protein>
    <recommendedName>
        <fullName evidence="5">Terminase</fullName>
    </recommendedName>
</protein>
<evidence type="ECO:0000313" key="4">
    <source>
        <dbReference type="Proteomes" id="UP000178776"/>
    </source>
</evidence>
<evidence type="ECO:0008006" key="5">
    <source>
        <dbReference type="Google" id="ProtNLM"/>
    </source>
</evidence>
<dbReference type="KEGG" id="cvc:BKX93_04895"/>
<reference evidence="3 4" key="1">
    <citation type="submission" date="2016-10" db="EMBL/GenBank/DDBJ databases">
        <title>Chromobacterium muskegensis sp. nov., an insecticidal bacterium isolated from Sphagnum bogs.</title>
        <authorList>
            <person name="Sparks M.E."/>
            <person name="Blackburn M.B."/>
            <person name="Gundersen-Rindal D.E."/>
            <person name="Mitchell A."/>
            <person name="Farrar R."/>
            <person name="Kuhar D."/>
        </authorList>
    </citation>
    <scope>NUCLEOTIDE SEQUENCE [LARGE SCALE GENOMIC DNA]</scope>
    <source>
        <strain evidence="3 4">21-1</strain>
    </source>
</reference>
<evidence type="ECO:0000313" key="3">
    <source>
        <dbReference type="EMBL" id="AOZ52739.1"/>
    </source>
</evidence>
<feature type="domain" description="Terminase large subunit-like ATPase" evidence="1">
    <location>
        <begin position="65"/>
        <end position="236"/>
    </location>
</feature>
<sequence>MLEGRIKVGRYVRLAVERHFRDLQQQEARGLAWRPEMAAHALAFFPRYCRHFEGEWSGQPVELAPWQAFWIAVEFGWYNRDGRRRFRTFYEEVARKNGKSTKLAGLGLYLFAADKEAGAQVYTAATKLEQAKITHAAAEMMVAKSPALRQLVQNHKNKLWIPGTANKFVPLGADAKTLDGLNVHGAIIDELHAHPSRDLWDVIDTGRGARRRSVMHAITTAGFNQEGSICLEQRNYLIRILENQGKDPALEDDSFGGVIYTLDPDDDWFDESVWCKANPNLGVSVFLEELRTQAQKARVVPTALFNFLTKRLNIWTQSVESWISLDSWDKGAAVVDAEALRHRRCYGGLDLASKTDIAAWVLLFPPEKSGEPWHVLPRFFVPADNMLVRDQKDRVSYSTWARQGYITATAGTRIDQDVIRAQILQDAANFDLQAIGFDEWNAGKLASELTEDGLQLVALSQNFQNLSEPTKELEAMICSQSLAHGGHPVLRWMAGNVVVLRDSNDNYRPNKGKSREKIDGIVALIMALNRALYHPMAESFVSAYEDEVCL</sequence>
<organism evidence="3 4">
    <name type="scientific">Chromobacterium vaccinii</name>
    <dbReference type="NCBI Taxonomy" id="1108595"/>
    <lineage>
        <taxon>Bacteria</taxon>
        <taxon>Pseudomonadati</taxon>
        <taxon>Pseudomonadota</taxon>
        <taxon>Betaproteobacteria</taxon>
        <taxon>Neisseriales</taxon>
        <taxon>Chromobacteriaceae</taxon>
        <taxon>Chromobacterium</taxon>
    </lineage>
</organism>
<feature type="domain" description="Terminase large subunit-like endonuclease" evidence="2">
    <location>
        <begin position="250"/>
        <end position="534"/>
    </location>
</feature>
<dbReference type="EMBL" id="CP017707">
    <property type="protein sequence ID" value="AOZ52739.1"/>
    <property type="molecule type" value="Genomic_DNA"/>
</dbReference>
<evidence type="ECO:0000259" key="1">
    <source>
        <dbReference type="Pfam" id="PF03354"/>
    </source>
</evidence>
<gene>
    <name evidence="3" type="ORF">BKX93_04895</name>
</gene>
<proteinExistence type="predicted"/>
<dbReference type="Gene3D" id="3.40.50.300">
    <property type="entry name" value="P-loop containing nucleotide triphosphate hydrolases"/>
    <property type="match status" value="1"/>
</dbReference>
<name>A0A1D9LNC4_9NEIS</name>